<dbReference type="SUPFAM" id="SSF52540">
    <property type="entry name" value="P-loop containing nucleoside triphosphate hydrolases"/>
    <property type="match status" value="1"/>
</dbReference>
<dbReference type="Pfam" id="PF00005">
    <property type="entry name" value="ABC_tran"/>
    <property type="match status" value="1"/>
</dbReference>
<evidence type="ECO:0000256" key="4">
    <source>
        <dbReference type="ARBA" id="ARBA00022840"/>
    </source>
</evidence>
<dbReference type="InterPro" id="IPR047641">
    <property type="entry name" value="ABC_transpr_MalK/UgpC-like"/>
</dbReference>
<dbReference type="RefSeq" id="WP_144727801.1">
    <property type="nucleotide sequence ID" value="NZ_CAWOWR010000147.1"/>
</dbReference>
<dbReference type="AlphaFoldDB" id="A0A558HHX7"/>
<evidence type="ECO:0000256" key="2">
    <source>
        <dbReference type="ARBA" id="ARBA00022475"/>
    </source>
</evidence>
<reference evidence="7 8" key="1">
    <citation type="submission" date="2019-07" db="EMBL/GenBank/DDBJ databases">
        <title>Diversity of Bacteria from Kongsfjorden, Arctic.</title>
        <authorList>
            <person name="Yu Y."/>
        </authorList>
    </citation>
    <scope>NUCLEOTIDE SEQUENCE [LARGE SCALE GENOMIC DNA]</scope>
    <source>
        <strain evidence="7 8">SM1923</strain>
    </source>
</reference>
<dbReference type="GO" id="GO:0005524">
    <property type="term" value="F:ATP binding"/>
    <property type="evidence" value="ECO:0007669"/>
    <property type="project" value="UniProtKB-KW"/>
</dbReference>
<dbReference type="FunFam" id="3.40.50.300:FF:000042">
    <property type="entry name" value="Maltose/maltodextrin ABC transporter, ATP-binding protein"/>
    <property type="match status" value="1"/>
</dbReference>
<evidence type="ECO:0000313" key="7">
    <source>
        <dbReference type="EMBL" id="TVU68723.1"/>
    </source>
</evidence>
<dbReference type="SUPFAM" id="SSF50331">
    <property type="entry name" value="MOP-like"/>
    <property type="match status" value="1"/>
</dbReference>
<dbReference type="InterPro" id="IPR027417">
    <property type="entry name" value="P-loop_NTPase"/>
</dbReference>
<sequence length="394" mass="44165">MAAIHLNDLAHSYMAAPSEDADYAIRRMNHVWEQGGAYALLGPSGCGKSTLLNIISGLLAPSEGEVRFDDRVVNQLPPEERNIAQVFQFPVVYDTMTVYDNLAFPLRNQRQPEHKVQSRVREIAQVLELESLLERRASNLTADEKQKVSMGRGLVRDDVAAILFDEPLTVIDPHLKWKLRRKLKQIHEQFNITMVYVTHDQLEASTFADKIAVMYEGRIVQFGTPRELFEDPAHTFVGYFIGSPGMNLARISLETQGVRLGEGDSAPLLRLPRTLLATLSERNGDLKLGIRPEFVELEAAALERSETESTEHWLSGQVTLVQDLGTYKVVDIDIGGGCVFKARIEEDAAIPHGRVRMRLPARWQRFYLDEHLLDVLPASAEVTDDVVDDKGGVA</sequence>
<proteinExistence type="predicted"/>
<keyword evidence="5" id="KW-0472">Membrane</keyword>
<dbReference type="Gene3D" id="3.40.50.300">
    <property type="entry name" value="P-loop containing nucleotide triphosphate hydrolases"/>
    <property type="match status" value="1"/>
</dbReference>
<dbReference type="GO" id="GO:0055052">
    <property type="term" value="C:ATP-binding cassette (ABC) transporter complex, substrate-binding subunit-containing"/>
    <property type="evidence" value="ECO:0007669"/>
    <property type="project" value="TreeGrafter"/>
</dbReference>
<dbReference type="InterPro" id="IPR008995">
    <property type="entry name" value="Mo/tungstate-bd_C_term_dom"/>
</dbReference>
<dbReference type="InterPro" id="IPR015853">
    <property type="entry name" value="ABC_transpr_FbpC"/>
</dbReference>
<dbReference type="Proteomes" id="UP000319941">
    <property type="component" value="Unassembled WGS sequence"/>
</dbReference>
<feature type="domain" description="ABC transporter" evidence="6">
    <location>
        <begin position="4"/>
        <end position="241"/>
    </location>
</feature>
<evidence type="ECO:0000256" key="5">
    <source>
        <dbReference type="ARBA" id="ARBA00023136"/>
    </source>
</evidence>
<keyword evidence="1" id="KW-0813">Transport</keyword>
<evidence type="ECO:0000259" key="6">
    <source>
        <dbReference type="PROSITE" id="PS50893"/>
    </source>
</evidence>
<dbReference type="GO" id="GO:0015408">
    <property type="term" value="F:ABC-type ferric iron transporter activity"/>
    <property type="evidence" value="ECO:0007669"/>
    <property type="project" value="InterPro"/>
</dbReference>
<dbReference type="SMART" id="SM00382">
    <property type="entry name" value="AAA"/>
    <property type="match status" value="1"/>
</dbReference>
<keyword evidence="3" id="KW-0547">Nucleotide-binding</keyword>
<evidence type="ECO:0000256" key="3">
    <source>
        <dbReference type="ARBA" id="ARBA00022741"/>
    </source>
</evidence>
<name>A0A558HHX7_9GAMM</name>
<dbReference type="CDD" id="cd03259">
    <property type="entry name" value="ABC_Carb_Solutes_like"/>
    <property type="match status" value="1"/>
</dbReference>
<organism evidence="7 8">
    <name type="scientific">Cobetia crustatorum</name>
    <dbReference type="NCBI Taxonomy" id="553385"/>
    <lineage>
        <taxon>Bacteria</taxon>
        <taxon>Pseudomonadati</taxon>
        <taxon>Pseudomonadota</taxon>
        <taxon>Gammaproteobacteria</taxon>
        <taxon>Oceanospirillales</taxon>
        <taxon>Halomonadaceae</taxon>
        <taxon>Cobetia</taxon>
    </lineage>
</organism>
<dbReference type="PANTHER" id="PTHR43875:SF14">
    <property type="entry name" value="ABC TRANSPORTER ATP-BINDING PROTEIN"/>
    <property type="match status" value="1"/>
</dbReference>
<dbReference type="InterPro" id="IPR003593">
    <property type="entry name" value="AAA+_ATPase"/>
</dbReference>
<evidence type="ECO:0000313" key="8">
    <source>
        <dbReference type="Proteomes" id="UP000319941"/>
    </source>
</evidence>
<dbReference type="PROSITE" id="PS50893">
    <property type="entry name" value="ABC_TRANSPORTER_2"/>
    <property type="match status" value="1"/>
</dbReference>
<comment type="caution">
    <text evidence="7">The sequence shown here is derived from an EMBL/GenBank/DDBJ whole genome shotgun (WGS) entry which is preliminary data.</text>
</comment>
<dbReference type="PANTHER" id="PTHR43875">
    <property type="entry name" value="MALTODEXTRIN IMPORT ATP-BINDING PROTEIN MSMX"/>
    <property type="match status" value="1"/>
</dbReference>
<accession>A0A558HHX7</accession>
<dbReference type="InterPro" id="IPR003439">
    <property type="entry name" value="ABC_transporter-like_ATP-bd"/>
</dbReference>
<keyword evidence="4 7" id="KW-0067">ATP-binding</keyword>
<dbReference type="STRING" id="553385.GCA_000591415_01457"/>
<protein>
    <submittedName>
        <fullName evidence="7">ABC transporter ATP-binding protein</fullName>
    </submittedName>
</protein>
<dbReference type="OrthoDB" id="9802264at2"/>
<dbReference type="InterPro" id="IPR012340">
    <property type="entry name" value="NA-bd_OB-fold"/>
</dbReference>
<dbReference type="GO" id="GO:0016887">
    <property type="term" value="F:ATP hydrolysis activity"/>
    <property type="evidence" value="ECO:0007669"/>
    <property type="project" value="InterPro"/>
</dbReference>
<keyword evidence="2" id="KW-1003">Cell membrane</keyword>
<evidence type="ECO:0000256" key="1">
    <source>
        <dbReference type="ARBA" id="ARBA00022448"/>
    </source>
</evidence>
<gene>
    <name evidence="7" type="ORF">FQP86_13105</name>
</gene>
<dbReference type="Gene3D" id="2.40.50.140">
    <property type="entry name" value="Nucleic acid-binding proteins"/>
    <property type="match status" value="1"/>
</dbReference>
<keyword evidence="8" id="KW-1185">Reference proteome</keyword>
<dbReference type="EMBL" id="VNFH01000009">
    <property type="protein sequence ID" value="TVU68723.1"/>
    <property type="molecule type" value="Genomic_DNA"/>
</dbReference>
<dbReference type="Gene3D" id="2.40.50.100">
    <property type="match status" value="1"/>
</dbReference>